<dbReference type="GO" id="GO:0003964">
    <property type="term" value="F:RNA-directed DNA polymerase activity"/>
    <property type="evidence" value="ECO:0007669"/>
    <property type="project" value="UniProtKB-KW"/>
</dbReference>
<dbReference type="Pfam" id="PF03732">
    <property type="entry name" value="Retrotrans_gag"/>
    <property type="match status" value="1"/>
</dbReference>
<proteinExistence type="predicted"/>
<keyword evidence="3" id="KW-1185">Reference proteome</keyword>
<dbReference type="EMBL" id="BQNB010020351">
    <property type="protein sequence ID" value="GJT95036.1"/>
    <property type="molecule type" value="Genomic_DNA"/>
</dbReference>
<reference evidence="2" key="1">
    <citation type="journal article" date="2022" name="Int. J. Mol. Sci.">
        <title>Draft Genome of Tanacetum Coccineum: Genomic Comparison of Closely Related Tanacetum-Family Plants.</title>
        <authorList>
            <person name="Yamashiro T."/>
            <person name="Shiraishi A."/>
            <person name="Nakayama K."/>
            <person name="Satake H."/>
        </authorList>
    </citation>
    <scope>NUCLEOTIDE SEQUENCE</scope>
</reference>
<accession>A0ABQ5I5M3</accession>
<reference evidence="2" key="2">
    <citation type="submission" date="2022-01" db="EMBL/GenBank/DDBJ databases">
        <authorList>
            <person name="Yamashiro T."/>
            <person name="Shiraishi A."/>
            <person name="Satake H."/>
            <person name="Nakayama K."/>
        </authorList>
    </citation>
    <scope>NUCLEOTIDE SEQUENCE</scope>
</reference>
<keyword evidence="2" id="KW-0695">RNA-directed DNA polymerase</keyword>
<evidence type="ECO:0000313" key="3">
    <source>
        <dbReference type="Proteomes" id="UP001151760"/>
    </source>
</evidence>
<gene>
    <name evidence="2" type="ORF">Tco_1090554</name>
</gene>
<sequence length="164" mass="18435">MFPDDSGEALAALIVPPGNTTGAGGPGNVKEGAIELCRWFEKMESTFGISECAERSKVKFAAATLQGRALTWWNTQVATLGLAEANGKSWDDMKKMMLEEFCPEEEISRMEDELRNLRLRDHDIAAYTNRFNELVLLCPEKVYGWKEKNAEQSKEENGKVEIQE</sequence>
<dbReference type="Proteomes" id="UP001151760">
    <property type="component" value="Unassembled WGS sequence"/>
</dbReference>
<evidence type="ECO:0000259" key="1">
    <source>
        <dbReference type="Pfam" id="PF03732"/>
    </source>
</evidence>
<comment type="caution">
    <text evidence="2">The sequence shown here is derived from an EMBL/GenBank/DDBJ whole genome shotgun (WGS) entry which is preliminary data.</text>
</comment>
<keyword evidence="2" id="KW-0808">Transferase</keyword>
<evidence type="ECO:0000313" key="2">
    <source>
        <dbReference type="EMBL" id="GJT95036.1"/>
    </source>
</evidence>
<feature type="domain" description="Retrotransposon gag" evidence="1">
    <location>
        <begin position="59"/>
        <end position="147"/>
    </location>
</feature>
<dbReference type="InterPro" id="IPR005162">
    <property type="entry name" value="Retrotrans_gag_dom"/>
</dbReference>
<protein>
    <submittedName>
        <fullName evidence="2">Reverse transcriptase domain-containing protein</fullName>
    </submittedName>
</protein>
<name>A0ABQ5I5M3_9ASTR</name>
<organism evidence="2 3">
    <name type="scientific">Tanacetum coccineum</name>
    <dbReference type="NCBI Taxonomy" id="301880"/>
    <lineage>
        <taxon>Eukaryota</taxon>
        <taxon>Viridiplantae</taxon>
        <taxon>Streptophyta</taxon>
        <taxon>Embryophyta</taxon>
        <taxon>Tracheophyta</taxon>
        <taxon>Spermatophyta</taxon>
        <taxon>Magnoliopsida</taxon>
        <taxon>eudicotyledons</taxon>
        <taxon>Gunneridae</taxon>
        <taxon>Pentapetalae</taxon>
        <taxon>asterids</taxon>
        <taxon>campanulids</taxon>
        <taxon>Asterales</taxon>
        <taxon>Asteraceae</taxon>
        <taxon>Asteroideae</taxon>
        <taxon>Anthemideae</taxon>
        <taxon>Anthemidinae</taxon>
        <taxon>Tanacetum</taxon>
    </lineage>
</organism>
<keyword evidence="2" id="KW-0548">Nucleotidyltransferase</keyword>